<accession>A0A5S4ZVZ2</accession>
<dbReference type="Proteomes" id="UP000323166">
    <property type="component" value="Unassembled WGS sequence"/>
</dbReference>
<keyword evidence="2" id="KW-0472">Membrane</keyword>
<dbReference type="InterPro" id="IPR003660">
    <property type="entry name" value="HAMP_dom"/>
</dbReference>
<evidence type="ECO:0000256" key="1">
    <source>
        <dbReference type="SAM" id="Coils"/>
    </source>
</evidence>
<keyword evidence="2" id="KW-1133">Transmembrane helix</keyword>
<dbReference type="RefSeq" id="WP_166510772.1">
    <property type="nucleotide sequence ID" value="NZ_VNHM01000003.1"/>
</dbReference>
<protein>
    <submittedName>
        <fullName evidence="4">HAMP domain-containing protein</fullName>
    </submittedName>
</protein>
<sequence length="270" mass="30185">MAFGSIKDLTILGELLDKDVAPGELINYINENAIKDFIISGNQLYLTQAHDYISNIQNGIIKLEDLSRTHPHLAPEVSEVVQLVGNEIEKNEEIAEKVIAGDYTSQNDLLPGGPGHIDHNKLQLALGNLENKLHDSSLNSMHHLMDTTNNIRSFLLIIPFLAASLSLYLSYAYWQNYIRPINKIIEAIKNNTGGNYNIVNGDFKKNEVGILAAAYNDMVQTINFERESLKEQNLQLTAQQEELTAQNEEINAQQREIAATLEKVKEGAKC</sequence>
<keyword evidence="5" id="KW-1185">Reference proteome</keyword>
<name>A0A5S4ZVZ2_9FIRM</name>
<evidence type="ECO:0000256" key="2">
    <source>
        <dbReference type="SAM" id="Phobius"/>
    </source>
</evidence>
<keyword evidence="2" id="KW-0812">Transmembrane</keyword>
<evidence type="ECO:0000313" key="5">
    <source>
        <dbReference type="Proteomes" id="UP000323166"/>
    </source>
</evidence>
<dbReference type="AlphaFoldDB" id="A0A5S4ZVZ2"/>
<evidence type="ECO:0000259" key="3">
    <source>
        <dbReference type="PROSITE" id="PS50885"/>
    </source>
</evidence>
<dbReference type="GO" id="GO:0007165">
    <property type="term" value="P:signal transduction"/>
    <property type="evidence" value="ECO:0007669"/>
    <property type="project" value="InterPro"/>
</dbReference>
<comment type="caution">
    <text evidence="4">The sequence shown here is derived from an EMBL/GenBank/DDBJ whole genome shotgun (WGS) entry which is preliminary data.</text>
</comment>
<reference evidence="4 5" key="1">
    <citation type="submission" date="2019-07" db="EMBL/GenBank/DDBJ databases">
        <title>Genomic Encyclopedia of Type Strains, Phase I: the one thousand microbial genomes (KMG-I) project.</title>
        <authorList>
            <person name="Kyrpides N."/>
        </authorList>
    </citation>
    <scope>NUCLEOTIDE SEQUENCE [LARGE SCALE GENOMIC DNA]</scope>
    <source>
        <strain evidence="4 5">DSM 6562</strain>
    </source>
</reference>
<keyword evidence="1" id="KW-0175">Coiled coil</keyword>
<dbReference type="GO" id="GO:0016020">
    <property type="term" value="C:membrane"/>
    <property type="evidence" value="ECO:0007669"/>
    <property type="project" value="InterPro"/>
</dbReference>
<evidence type="ECO:0000313" key="4">
    <source>
        <dbReference type="EMBL" id="TYO96909.1"/>
    </source>
</evidence>
<feature type="transmembrane region" description="Helical" evidence="2">
    <location>
        <begin position="154"/>
        <end position="174"/>
    </location>
</feature>
<proteinExistence type="predicted"/>
<feature type="domain" description="HAMP" evidence="3">
    <location>
        <begin position="175"/>
        <end position="227"/>
    </location>
</feature>
<organism evidence="4 5">
    <name type="scientific">Desulfallas thermosapovorans DSM 6562</name>
    <dbReference type="NCBI Taxonomy" id="1121431"/>
    <lineage>
        <taxon>Bacteria</taxon>
        <taxon>Bacillati</taxon>
        <taxon>Bacillota</taxon>
        <taxon>Clostridia</taxon>
        <taxon>Eubacteriales</taxon>
        <taxon>Desulfallaceae</taxon>
        <taxon>Desulfallas</taxon>
    </lineage>
</organism>
<dbReference type="EMBL" id="VNHM01000003">
    <property type="protein sequence ID" value="TYO96909.1"/>
    <property type="molecule type" value="Genomic_DNA"/>
</dbReference>
<dbReference type="Gene3D" id="6.10.340.10">
    <property type="match status" value="1"/>
</dbReference>
<gene>
    <name evidence="4" type="ORF">LX24_00719</name>
</gene>
<dbReference type="PROSITE" id="PS50885">
    <property type="entry name" value="HAMP"/>
    <property type="match status" value="1"/>
</dbReference>
<feature type="coiled-coil region" evidence="1">
    <location>
        <begin position="222"/>
        <end position="263"/>
    </location>
</feature>
<dbReference type="CDD" id="cd06225">
    <property type="entry name" value="HAMP"/>
    <property type="match status" value="1"/>
</dbReference>